<reference evidence="2" key="1">
    <citation type="submission" date="2023-01" db="EMBL/GenBank/DDBJ databases">
        <title>Human gut microbiome strain richness.</title>
        <authorList>
            <person name="Chen-Liaw A."/>
        </authorList>
    </citation>
    <scope>NUCLEOTIDE SEQUENCE</scope>
    <source>
        <strain evidence="2">1001217st2_G6_1001217B_191108</strain>
    </source>
</reference>
<dbReference type="Pfam" id="PF13175">
    <property type="entry name" value="AAA_15"/>
    <property type="match status" value="1"/>
</dbReference>
<organism evidence="2 3">
    <name type="scientific">Thomasclavelia ramosa</name>
    <dbReference type="NCBI Taxonomy" id="1547"/>
    <lineage>
        <taxon>Bacteria</taxon>
        <taxon>Bacillati</taxon>
        <taxon>Bacillota</taxon>
        <taxon>Erysipelotrichia</taxon>
        <taxon>Erysipelotrichales</taxon>
        <taxon>Coprobacillaceae</taxon>
        <taxon>Thomasclavelia</taxon>
    </lineage>
</organism>
<evidence type="ECO:0000313" key="2">
    <source>
        <dbReference type="EMBL" id="MDB7084941.1"/>
    </source>
</evidence>
<comment type="caution">
    <text evidence="2">The sequence shown here is derived from an EMBL/GenBank/DDBJ whole genome shotgun (WGS) entry which is preliminary data.</text>
</comment>
<dbReference type="InterPro" id="IPR041685">
    <property type="entry name" value="AAA_GajA/Old/RecF-like"/>
</dbReference>
<name>A0AB35IKA6_9FIRM</name>
<dbReference type="AlphaFoldDB" id="A0AB35IKA6"/>
<dbReference type="InterPro" id="IPR051396">
    <property type="entry name" value="Bact_Antivir_Def_Nuclease"/>
</dbReference>
<protein>
    <submittedName>
        <fullName evidence="2">AAA family ATPase</fullName>
    </submittedName>
</protein>
<accession>A0AB35IKA6</accession>
<dbReference type="SUPFAM" id="SSF52540">
    <property type="entry name" value="P-loop containing nucleoside triphosphate hydrolases"/>
    <property type="match status" value="1"/>
</dbReference>
<evidence type="ECO:0000313" key="3">
    <source>
        <dbReference type="Proteomes" id="UP001211987"/>
    </source>
</evidence>
<dbReference type="PANTHER" id="PTHR43581">
    <property type="entry name" value="ATP/GTP PHOSPHATASE"/>
    <property type="match status" value="1"/>
</dbReference>
<dbReference type="PANTHER" id="PTHR43581:SF2">
    <property type="entry name" value="EXCINUCLEASE ATPASE SUBUNIT"/>
    <property type="match status" value="1"/>
</dbReference>
<proteinExistence type="predicted"/>
<dbReference type="InterPro" id="IPR027417">
    <property type="entry name" value="P-loop_NTPase"/>
</dbReference>
<evidence type="ECO:0000259" key="1">
    <source>
        <dbReference type="Pfam" id="PF13175"/>
    </source>
</evidence>
<feature type="domain" description="Endonuclease GajA/Old nuclease/RecF-like AAA" evidence="1">
    <location>
        <begin position="2"/>
        <end position="379"/>
    </location>
</feature>
<gene>
    <name evidence="2" type="ORF">PM738_14115</name>
</gene>
<dbReference type="Proteomes" id="UP001211987">
    <property type="component" value="Unassembled WGS sequence"/>
</dbReference>
<dbReference type="RefSeq" id="WP_272019099.1">
    <property type="nucleotide sequence ID" value="NZ_JAQLKE010000027.1"/>
</dbReference>
<sequence length="437" mass="50212">MKLHIENIAKIEKADIEINGITVIAGENSTGKSTVSKVLYCLFETFKDIEAKISNEKRQSIDIRLSRQLKNNEKDEDGLEIFFVPVDFKQEIVDGIIKGLDSGELRTEEEIEELVNGFLNGTPYTMSDINSFSKYVLTINKMTVGQVNGTLMSRCLSTEFNHQYLPLYNVYNTPRISLNIKDEDIDLLYDFEIDSFINTKFTPITHSIIYLDDPHLIDSLTMTPQEVSLAMRRRKRKFRLVANHNARMENMITDPLGIDRNKSVFDEIIIKDSYNKIIQKLIELLDGEIDLIENEFRFIEDGIDEPIDLINLSMGSKSLVTILKLIKSGNIVENGIIILDEPEIHLHPKWQLSFAEILILMQKELNLHILINTHSAYFINALEVYSSIYKIANRCKYYFATLNDSKRAEFEDVTTNIGKIYIKLAQPLLDLEDLVGQ</sequence>
<dbReference type="Gene3D" id="3.40.50.300">
    <property type="entry name" value="P-loop containing nucleotide triphosphate hydrolases"/>
    <property type="match status" value="2"/>
</dbReference>
<dbReference type="EMBL" id="JAQLKE010000027">
    <property type="protein sequence ID" value="MDB7084941.1"/>
    <property type="molecule type" value="Genomic_DNA"/>
</dbReference>